<dbReference type="CDD" id="cd01647">
    <property type="entry name" value="RT_LTR"/>
    <property type="match status" value="1"/>
</dbReference>
<dbReference type="InterPro" id="IPR000477">
    <property type="entry name" value="RT_dom"/>
</dbReference>
<dbReference type="Proteomes" id="UP001289374">
    <property type="component" value="Unassembled WGS sequence"/>
</dbReference>
<dbReference type="Gene3D" id="3.30.420.10">
    <property type="entry name" value="Ribonuclease H-like superfamily/Ribonuclease H"/>
    <property type="match status" value="1"/>
</dbReference>
<dbReference type="PANTHER" id="PTHR37984:SF5">
    <property type="entry name" value="PROTEIN NYNRIN-LIKE"/>
    <property type="match status" value="1"/>
</dbReference>
<comment type="caution">
    <text evidence="2">The sequence shown here is derived from an EMBL/GenBank/DDBJ whole genome shotgun (WGS) entry which is preliminary data.</text>
</comment>
<dbReference type="InterPro" id="IPR043128">
    <property type="entry name" value="Rev_trsase/Diguanyl_cyclase"/>
</dbReference>
<dbReference type="Pfam" id="PF00078">
    <property type="entry name" value="RVT_1"/>
    <property type="match status" value="1"/>
</dbReference>
<keyword evidence="3" id="KW-1185">Reference proteome</keyword>
<reference evidence="2" key="1">
    <citation type="submission" date="2020-06" db="EMBL/GenBank/DDBJ databases">
        <authorList>
            <person name="Li T."/>
            <person name="Hu X."/>
            <person name="Zhang T."/>
            <person name="Song X."/>
            <person name="Zhang H."/>
            <person name="Dai N."/>
            <person name="Sheng W."/>
            <person name="Hou X."/>
            <person name="Wei L."/>
        </authorList>
    </citation>
    <scope>NUCLEOTIDE SEQUENCE</scope>
    <source>
        <strain evidence="2">K16</strain>
        <tissue evidence="2">Leaf</tissue>
    </source>
</reference>
<evidence type="ECO:0000313" key="3">
    <source>
        <dbReference type="Proteomes" id="UP001289374"/>
    </source>
</evidence>
<dbReference type="PANTHER" id="PTHR37984">
    <property type="entry name" value="PROTEIN CBG26694"/>
    <property type="match status" value="1"/>
</dbReference>
<evidence type="ECO:0000259" key="1">
    <source>
        <dbReference type="PROSITE" id="PS50879"/>
    </source>
</evidence>
<reference evidence="2" key="2">
    <citation type="journal article" date="2024" name="Plant">
        <title>Genomic evolution and insights into agronomic trait innovations of Sesamum species.</title>
        <authorList>
            <person name="Miao H."/>
            <person name="Wang L."/>
            <person name="Qu L."/>
            <person name="Liu H."/>
            <person name="Sun Y."/>
            <person name="Le M."/>
            <person name="Wang Q."/>
            <person name="Wei S."/>
            <person name="Zheng Y."/>
            <person name="Lin W."/>
            <person name="Duan Y."/>
            <person name="Cao H."/>
            <person name="Xiong S."/>
            <person name="Wang X."/>
            <person name="Wei L."/>
            <person name="Li C."/>
            <person name="Ma Q."/>
            <person name="Ju M."/>
            <person name="Zhao R."/>
            <person name="Li G."/>
            <person name="Mu C."/>
            <person name="Tian Q."/>
            <person name="Mei H."/>
            <person name="Zhang T."/>
            <person name="Gao T."/>
            <person name="Zhang H."/>
        </authorList>
    </citation>
    <scope>NUCLEOTIDE SEQUENCE</scope>
    <source>
        <strain evidence="2">K16</strain>
    </source>
</reference>
<dbReference type="GO" id="GO:0003676">
    <property type="term" value="F:nucleic acid binding"/>
    <property type="evidence" value="ECO:0007669"/>
    <property type="project" value="InterPro"/>
</dbReference>
<dbReference type="InterPro" id="IPR043502">
    <property type="entry name" value="DNA/RNA_pol_sf"/>
</dbReference>
<dbReference type="InterPro" id="IPR002156">
    <property type="entry name" value="RNaseH_domain"/>
</dbReference>
<dbReference type="PROSITE" id="PS50879">
    <property type="entry name" value="RNASE_H_1"/>
    <property type="match status" value="1"/>
</dbReference>
<dbReference type="Pfam" id="PF13456">
    <property type="entry name" value="RVT_3"/>
    <property type="match status" value="1"/>
</dbReference>
<proteinExistence type="predicted"/>
<dbReference type="Gene3D" id="3.10.10.10">
    <property type="entry name" value="HIV Type 1 Reverse Transcriptase, subunit A, domain 1"/>
    <property type="match status" value="1"/>
</dbReference>
<dbReference type="GO" id="GO:0004523">
    <property type="term" value="F:RNA-DNA hybrid ribonuclease activity"/>
    <property type="evidence" value="ECO:0007669"/>
    <property type="project" value="InterPro"/>
</dbReference>
<sequence length="254" mass="28446">MEHNKIKEEEVEKLLRAGYVAVVQYMEWLSNVVVVPQAAGKWRMCTDFTDLNKAARMTLIRYPRSTCWWIQLLDAPYLVLHIKGLLTKCSRTLLAKTMDVYIDDMLVKSKKETEHLNHLQAAFEVIKRYGMKLNPAKCTFGVKGGKFLGYMVSEKGIKVNPKKIKAITKMGSPKTIKDVQKLTGETEQQRRGGWMLHVDGSSTSNAGGTGVLLQGPEGIEIEVAIKLDFPTTNNEAEYEALTIGLEIALKTGVK</sequence>
<evidence type="ECO:0000313" key="2">
    <source>
        <dbReference type="EMBL" id="KAK4397424.1"/>
    </source>
</evidence>
<organism evidence="2 3">
    <name type="scientific">Sesamum angolense</name>
    <dbReference type="NCBI Taxonomy" id="2727404"/>
    <lineage>
        <taxon>Eukaryota</taxon>
        <taxon>Viridiplantae</taxon>
        <taxon>Streptophyta</taxon>
        <taxon>Embryophyta</taxon>
        <taxon>Tracheophyta</taxon>
        <taxon>Spermatophyta</taxon>
        <taxon>Magnoliopsida</taxon>
        <taxon>eudicotyledons</taxon>
        <taxon>Gunneridae</taxon>
        <taxon>Pentapetalae</taxon>
        <taxon>asterids</taxon>
        <taxon>lamiids</taxon>
        <taxon>Lamiales</taxon>
        <taxon>Pedaliaceae</taxon>
        <taxon>Sesamum</taxon>
    </lineage>
</organism>
<dbReference type="Gene3D" id="3.30.70.270">
    <property type="match status" value="1"/>
</dbReference>
<dbReference type="AlphaFoldDB" id="A0AAE1WQH0"/>
<accession>A0AAE1WQH0</accession>
<protein>
    <submittedName>
        <fullName evidence="2">Transposon Tf2-12 polyprotein</fullName>
    </submittedName>
</protein>
<dbReference type="SUPFAM" id="SSF56672">
    <property type="entry name" value="DNA/RNA polymerases"/>
    <property type="match status" value="1"/>
</dbReference>
<name>A0AAE1WQH0_9LAMI</name>
<feature type="domain" description="RNase H type-1" evidence="1">
    <location>
        <begin position="190"/>
        <end position="254"/>
    </location>
</feature>
<dbReference type="EMBL" id="JACGWL010000008">
    <property type="protein sequence ID" value="KAK4397424.1"/>
    <property type="molecule type" value="Genomic_DNA"/>
</dbReference>
<gene>
    <name evidence="2" type="ORF">Sango_1579000</name>
</gene>
<dbReference type="InterPro" id="IPR050951">
    <property type="entry name" value="Retrovirus_Pol_polyprotein"/>
</dbReference>
<dbReference type="InterPro" id="IPR036397">
    <property type="entry name" value="RNaseH_sf"/>
</dbReference>